<keyword evidence="4" id="KW-0045">Antibiotic biosynthesis</keyword>
<dbReference type="Proteomes" id="UP001596058">
    <property type="component" value="Unassembled WGS sequence"/>
</dbReference>
<dbReference type="RefSeq" id="WP_379516040.1">
    <property type="nucleotide sequence ID" value="NZ_JBHSPA010000025.1"/>
</dbReference>
<sequence>MTRWAGRRPTVRRLPSADAAGRRRRGFPVTGATPRPARPRPRHPGRLSLRRTAYAWRWRSFAGKLVRRARRPLNPWIGSRQMKLMGNEHTTIAVVPDVEGIRGSLMEHGAVLLRGGSTDIGEFERFVRTVGGEPLEYTERSTPRTSVTDAVYTSTEYPADASIPMHNEASYSETWPGVLFFICATAAETGGATPIADSSAVYRLLPQRVLDHFAEGVVYTRSYRSDIGLSWQEAFQTEEPADVEAYCKTHNQEFEWTPDGLRTRHHRPAHQDYRGRRVWFNQANLFHASSLSPDIYETLMEIYGEDGLPRNAYFGDGSPIPAEDLSAIKAAYDTASFAFPWEPGDVLIVDNMRCAHGRQPFTGKRRILVSMTAGLK</sequence>
<dbReference type="GO" id="GO:0051213">
    <property type="term" value="F:dioxygenase activity"/>
    <property type="evidence" value="ECO:0007669"/>
    <property type="project" value="UniProtKB-KW"/>
</dbReference>
<protein>
    <submittedName>
        <fullName evidence="7">TauD/TfdA family dioxygenase</fullName>
        <ecNumber evidence="7">1.14.11.-</ecNumber>
    </submittedName>
</protein>
<evidence type="ECO:0000256" key="5">
    <source>
        <dbReference type="SAM" id="MobiDB-lite"/>
    </source>
</evidence>
<evidence type="ECO:0000256" key="1">
    <source>
        <dbReference type="ARBA" id="ARBA00001954"/>
    </source>
</evidence>
<dbReference type="Pfam" id="PF02668">
    <property type="entry name" value="TauD"/>
    <property type="match status" value="1"/>
</dbReference>
<organism evidence="7 8">
    <name type="scientific">Nonomuraea insulae</name>
    <dbReference type="NCBI Taxonomy" id="1616787"/>
    <lineage>
        <taxon>Bacteria</taxon>
        <taxon>Bacillati</taxon>
        <taxon>Actinomycetota</taxon>
        <taxon>Actinomycetes</taxon>
        <taxon>Streptosporangiales</taxon>
        <taxon>Streptosporangiaceae</taxon>
        <taxon>Nonomuraea</taxon>
    </lineage>
</organism>
<dbReference type="Gene3D" id="3.60.130.10">
    <property type="entry name" value="Clavaminate synthase-like"/>
    <property type="match status" value="1"/>
</dbReference>
<evidence type="ECO:0000256" key="2">
    <source>
        <dbReference type="ARBA" id="ARBA00023002"/>
    </source>
</evidence>
<feature type="domain" description="TauD/TfdA-like" evidence="6">
    <location>
        <begin position="95"/>
        <end position="371"/>
    </location>
</feature>
<proteinExistence type="predicted"/>
<keyword evidence="7" id="KW-0223">Dioxygenase</keyword>
<feature type="compositionally biased region" description="Basic residues" evidence="5">
    <location>
        <begin position="1"/>
        <end position="11"/>
    </location>
</feature>
<feature type="region of interest" description="Disordered" evidence="5">
    <location>
        <begin position="1"/>
        <end position="46"/>
    </location>
</feature>
<dbReference type="EC" id="1.14.11.-" evidence="7"/>
<dbReference type="InterPro" id="IPR003819">
    <property type="entry name" value="TauD/TfdA-like"/>
</dbReference>
<dbReference type="PANTHER" id="PTHR10696">
    <property type="entry name" value="GAMMA-BUTYROBETAINE HYDROXYLASE-RELATED"/>
    <property type="match status" value="1"/>
</dbReference>
<feature type="compositionally biased region" description="Basic residues" evidence="5">
    <location>
        <begin position="37"/>
        <end position="46"/>
    </location>
</feature>
<keyword evidence="2 7" id="KW-0560">Oxidoreductase</keyword>
<evidence type="ECO:0000256" key="4">
    <source>
        <dbReference type="ARBA" id="ARBA00023194"/>
    </source>
</evidence>
<keyword evidence="8" id="KW-1185">Reference proteome</keyword>
<evidence type="ECO:0000259" key="6">
    <source>
        <dbReference type="Pfam" id="PF02668"/>
    </source>
</evidence>
<dbReference type="InterPro" id="IPR042098">
    <property type="entry name" value="TauD-like_sf"/>
</dbReference>
<evidence type="ECO:0000313" key="8">
    <source>
        <dbReference type="Proteomes" id="UP001596058"/>
    </source>
</evidence>
<evidence type="ECO:0000256" key="3">
    <source>
        <dbReference type="ARBA" id="ARBA00023004"/>
    </source>
</evidence>
<evidence type="ECO:0000313" key="7">
    <source>
        <dbReference type="EMBL" id="MFC5826529.1"/>
    </source>
</evidence>
<dbReference type="PANTHER" id="PTHR10696:SF56">
    <property type="entry name" value="TAUD_TFDA-LIKE DOMAIN-CONTAINING PROTEIN"/>
    <property type="match status" value="1"/>
</dbReference>
<dbReference type="EMBL" id="JBHSPA010000025">
    <property type="protein sequence ID" value="MFC5826529.1"/>
    <property type="molecule type" value="Genomic_DNA"/>
</dbReference>
<comment type="cofactor">
    <cofactor evidence="1">
        <name>Fe(2+)</name>
        <dbReference type="ChEBI" id="CHEBI:29033"/>
    </cofactor>
</comment>
<dbReference type="InterPro" id="IPR050411">
    <property type="entry name" value="AlphaKG_dependent_hydroxylases"/>
</dbReference>
<accession>A0ABW1CNA6</accession>
<gene>
    <name evidence="7" type="ORF">ACFPZ3_21895</name>
</gene>
<keyword evidence="3" id="KW-0408">Iron</keyword>
<name>A0ABW1CNA6_9ACTN</name>
<comment type="caution">
    <text evidence="7">The sequence shown here is derived from an EMBL/GenBank/DDBJ whole genome shotgun (WGS) entry which is preliminary data.</text>
</comment>
<dbReference type="SUPFAM" id="SSF51197">
    <property type="entry name" value="Clavaminate synthase-like"/>
    <property type="match status" value="1"/>
</dbReference>
<reference evidence="8" key="1">
    <citation type="journal article" date="2019" name="Int. J. Syst. Evol. Microbiol.">
        <title>The Global Catalogue of Microorganisms (GCM) 10K type strain sequencing project: providing services to taxonomists for standard genome sequencing and annotation.</title>
        <authorList>
            <consortium name="The Broad Institute Genomics Platform"/>
            <consortium name="The Broad Institute Genome Sequencing Center for Infectious Disease"/>
            <person name="Wu L."/>
            <person name="Ma J."/>
        </authorList>
    </citation>
    <scope>NUCLEOTIDE SEQUENCE [LARGE SCALE GENOMIC DNA]</scope>
    <source>
        <strain evidence="8">CCUG 53903</strain>
    </source>
</reference>